<protein>
    <submittedName>
        <fullName evidence="7">Bax inhibitor-like protein</fullName>
    </submittedName>
</protein>
<reference evidence="7 8" key="1">
    <citation type="submission" date="2017-03" db="EMBL/GenBank/DDBJ databases">
        <title>Genome Survey of Euroglyphus maynei.</title>
        <authorList>
            <person name="Arlian L.G."/>
            <person name="Morgan M.S."/>
            <person name="Rider S.D."/>
        </authorList>
    </citation>
    <scope>NUCLEOTIDE SEQUENCE [LARGE SCALE GENOMIC DNA]</scope>
    <source>
        <strain evidence="7">Arlian Lab</strain>
        <tissue evidence="7">Whole body</tissue>
    </source>
</reference>
<evidence type="ECO:0000256" key="5">
    <source>
        <dbReference type="ARBA" id="ARBA00023136"/>
    </source>
</evidence>
<accession>A0A1Y3BT82</accession>
<evidence type="ECO:0000256" key="1">
    <source>
        <dbReference type="ARBA" id="ARBA00004141"/>
    </source>
</evidence>
<proteinExistence type="inferred from homology"/>
<gene>
    <name evidence="7" type="ORF">BLA29_004481</name>
</gene>
<comment type="caution">
    <text evidence="7">The sequence shown here is derived from an EMBL/GenBank/DDBJ whole genome shotgun (WGS) entry which is preliminary data.</text>
</comment>
<dbReference type="GO" id="GO:2001234">
    <property type="term" value="P:negative regulation of apoptotic signaling pathway"/>
    <property type="evidence" value="ECO:0007669"/>
    <property type="project" value="TreeGrafter"/>
</dbReference>
<dbReference type="GO" id="GO:0033119">
    <property type="term" value="P:negative regulation of RNA splicing"/>
    <property type="evidence" value="ECO:0007669"/>
    <property type="project" value="TreeGrafter"/>
</dbReference>
<dbReference type="InterPro" id="IPR006214">
    <property type="entry name" value="Bax_inhibitor_1-related"/>
</dbReference>
<keyword evidence="8" id="KW-1185">Reference proteome</keyword>
<dbReference type="PANTHER" id="PTHR23291">
    <property type="entry name" value="BAX INHIBITOR-RELATED"/>
    <property type="match status" value="1"/>
</dbReference>
<feature type="transmembrane region" description="Helical" evidence="6">
    <location>
        <begin position="112"/>
        <end position="132"/>
    </location>
</feature>
<sequence>MAGLLIALYSTPDNGKNQSLRLNYLLGFSFFSGFGLGPLIEHTLYIDANILPTALMATSLIFVCFTISAIYGNRRKTLFYGGILFSGLSLLAYMSLINLFFRSQMMYKVCAYVYIAFAIMCAFVIYDTAFIIEKRLRGDTDYIG</sequence>
<dbReference type="EMBL" id="MUJZ01000373">
    <property type="protein sequence ID" value="OTF84161.1"/>
    <property type="molecule type" value="Genomic_DNA"/>
</dbReference>
<feature type="transmembrane region" description="Helical" evidence="6">
    <location>
        <begin position="22"/>
        <end position="40"/>
    </location>
</feature>
<evidence type="ECO:0000256" key="6">
    <source>
        <dbReference type="RuleBase" id="RU004379"/>
    </source>
</evidence>
<evidence type="ECO:0000256" key="3">
    <source>
        <dbReference type="ARBA" id="ARBA00022692"/>
    </source>
</evidence>
<feature type="transmembrane region" description="Helical" evidence="6">
    <location>
        <begin position="52"/>
        <end position="71"/>
    </location>
</feature>
<dbReference type="Proteomes" id="UP000194236">
    <property type="component" value="Unassembled WGS sequence"/>
</dbReference>
<evidence type="ECO:0000256" key="4">
    <source>
        <dbReference type="ARBA" id="ARBA00022989"/>
    </source>
</evidence>
<dbReference type="GO" id="GO:0034620">
    <property type="term" value="P:cellular response to unfolded protein"/>
    <property type="evidence" value="ECO:0007669"/>
    <property type="project" value="TreeGrafter"/>
</dbReference>
<dbReference type="GO" id="GO:0031966">
    <property type="term" value="C:mitochondrial membrane"/>
    <property type="evidence" value="ECO:0007669"/>
    <property type="project" value="TreeGrafter"/>
</dbReference>
<organism evidence="7 8">
    <name type="scientific">Euroglyphus maynei</name>
    <name type="common">Mayne's house dust mite</name>
    <dbReference type="NCBI Taxonomy" id="6958"/>
    <lineage>
        <taxon>Eukaryota</taxon>
        <taxon>Metazoa</taxon>
        <taxon>Ecdysozoa</taxon>
        <taxon>Arthropoda</taxon>
        <taxon>Chelicerata</taxon>
        <taxon>Arachnida</taxon>
        <taxon>Acari</taxon>
        <taxon>Acariformes</taxon>
        <taxon>Sarcoptiformes</taxon>
        <taxon>Astigmata</taxon>
        <taxon>Psoroptidia</taxon>
        <taxon>Analgoidea</taxon>
        <taxon>Pyroglyphidae</taxon>
        <taxon>Pyroglyphinae</taxon>
        <taxon>Euroglyphus</taxon>
    </lineage>
</organism>
<dbReference type="AlphaFoldDB" id="A0A1Y3BT82"/>
<comment type="caution">
    <text evidence="6">Lacks conserved residue(s) required for the propagation of feature annotation.</text>
</comment>
<keyword evidence="5 6" id="KW-0472">Membrane</keyword>
<dbReference type="GO" id="GO:0019899">
    <property type="term" value="F:enzyme binding"/>
    <property type="evidence" value="ECO:0007669"/>
    <property type="project" value="TreeGrafter"/>
</dbReference>
<comment type="similarity">
    <text evidence="2 6">Belongs to the BI1 family.</text>
</comment>
<keyword evidence="4 6" id="KW-1133">Transmembrane helix</keyword>
<evidence type="ECO:0000313" key="8">
    <source>
        <dbReference type="Proteomes" id="UP000194236"/>
    </source>
</evidence>
<evidence type="ECO:0000313" key="7">
    <source>
        <dbReference type="EMBL" id="OTF84161.1"/>
    </source>
</evidence>
<comment type="subcellular location">
    <subcellularLocation>
        <location evidence="1">Membrane</location>
        <topology evidence="1">Multi-pass membrane protein</topology>
    </subcellularLocation>
</comment>
<name>A0A1Y3BT82_EURMA</name>
<keyword evidence="3 6" id="KW-0812">Transmembrane</keyword>
<feature type="transmembrane region" description="Helical" evidence="6">
    <location>
        <begin position="78"/>
        <end position="100"/>
    </location>
</feature>
<dbReference type="Pfam" id="PF01027">
    <property type="entry name" value="Bax1-I"/>
    <property type="match status" value="1"/>
</dbReference>
<dbReference type="PANTHER" id="PTHR23291:SF32">
    <property type="entry name" value="BAX INHIBITOR 1"/>
    <property type="match status" value="1"/>
</dbReference>
<evidence type="ECO:0000256" key="2">
    <source>
        <dbReference type="ARBA" id="ARBA00010350"/>
    </source>
</evidence>
<dbReference type="OrthoDB" id="1277691at2759"/>